<gene>
    <name evidence="11" type="ORF">Cvel_20964</name>
</gene>
<comment type="domain">
    <text evidence="7">The Q motif is unique to and characteristic of the DEAD box family of RNA helicases and controls ATP binding and hydrolysis.</text>
</comment>
<dbReference type="Gene3D" id="3.40.50.300">
    <property type="entry name" value="P-loop containing nucleotide triphosphate hydrolases"/>
    <property type="match status" value="2"/>
</dbReference>
<dbReference type="GO" id="GO:0003724">
    <property type="term" value="F:RNA helicase activity"/>
    <property type="evidence" value="ECO:0007669"/>
    <property type="project" value="UniProtKB-EC"/>
</dbReference>
<feature type="compositionally biased region" description="Basic and acidic residues" evidence="8">
    <location>
        <begin position="493"/>
        <end position="503"/>
    </location>
</feature>
<dbReference type="PANTHER" id="PTHR24031">
    <property type="entry name" value="RNA HELICASE"/>
    <property type="match status" value="1"/>
</dbReference>
<dbReference type="InterPro" id="IPR011545">
    <property type="entry name" value="DEAD/DEAH_box_helicase_dom"/>
</dbReference>
<dbReference type="SUPFAM" id="SSF52540">
    <property type="entry name" value="P-loop containing nucleoside triphosphate hydrolases"/>
    <property type="match status" value="1"/>
</dbReference>
<feature type="region of interest" description="Disordered" evidence="8">
    <location>
        <begin position="490"/>
        <end position="561"/>
    </location>
</feature>
<evidence type="ECO:0000256" key="4">
    <source>
        <dbReference type="ARBA" id="ARBA00022840"/>
    </source>
</evidence>
<keyword evidence="5 7" id="KW-0694">RNA-binding</keyword>
<dbReference type="GO" id="GO:0003723">
    <property type="term" value="F:RNA binding"/>
    <property type="evidence" value="ECO:0007669"/>
    <property type="project" value="UniProtKB-UniRule"/>
</dbReference>
<dbReference type="EC" id="3.6.4.13" evidence="7"/>
<evidence type="ECO:0000259" key="9">
    <source>
        <dbReference type="PROSITE" id="PS51192"/>
    </source>
</evidence>
<evidence type="ECO:0000256" key="3">
    <source>
        <dbReference type="ARBA" id="ARBA00022806"/>
    </source>
</evidence>
<reference evidence="11" key="1">
    <citation type="submission" date="2014-11" db="EMBL/GenBank/DDBJ databases">
        <authorList>
            <person name="Otto D Thomas"/>
            <person name="Naeem Raeece"/>
        </authorList>
    </citation>
    <scope>NUCLEOTIDE SEQUENCE</scope>
</reference>
<evidence type="ECO:0000259" key="10">
    <source>
        <dbReference type="PROSITE" id="PS51194"/>
    </source>
</evidence>
<proteinExistence type="inferred from homology"/>
<name>A0A0G4GA42_9ALVE</name>
<dbReference type="EMBL" id="CDMZ01001023">
    <property type="protein sequence ID" value="CEM25848.1"/>
    <property type="molecule type" value="Genomic_DNA"/>
</dbReference>
<evidence type="ECO:0000313" key="11">
    <source>
        <dbReference type="EMBL" id="CEM25848.1"/>
    </source>
</evidence>
<dbReference type="AlphaFoldDB" id="A0A0G4GA42"/>
<dbReference type="PROSITE" id="PS00039">
    <property type="entry name" value="DEAD_ATP_HELICASE"/>
    <property type="match status" value="1"/>
</dbReference>
<keyword evidence="1 6" id="KW-0547">Nucleotide-binding</keyword>
<dbReference type="VEuPathDB" id="CryptoDB:Cvel_20964"/>
<organism evidence="11">
    <name type="scientific">Chromera velia CCMP2878</name>
    <dbReference type="NCBI Taxonomy" id="1169474"/>
    <lineage>
        <taxon>Eukaryota</taxon>
        <taxon>Sar</taxon>
        <taxon>Alveolata</taxon>
        <taxon>Colpodellida</taxon>
        <taxon>Chromeraceae</taxon>
        <taxon>Chromera</taxon>
    </lineage>
</organism>
<evidence type="ECO:0000256" key="5">
    <source>
        <dbReference type="ARBA" id="ARBA00022884"/>
    </source>
</evidence>
<evidence type="ECO:0000256" key="2">
    <source>
        <dbReference type="ARBA" id="ARBA00022801"/>
    </source>
</evidence>
<protein>
    <recommendedName>
        <fullName evidence="7">ATP-dependent RNA helicase</fullName>
        <ecNumber evidence="7">3.6.4.13</ecNumber>
    </recommendedName>
</protein>
<sequence length="561" mass="63068">MTQTQAAMLSQALQEPGGVDADLLVQARTGSGKTLGFLVPLVERLRRKPCVGVGGLVLAPTRELVLQLSREAEQLLSFQPLTVLPLVGGISRREDQKNIRRTKPHVIIATPGRLLDHLEGSFLFHTLFEDLQVLVLDEADRLLDMGFTDTLRSISGYLPESRTTFLVSATINKTVEQVAGKVCRKKFKFLDCRRKASRGDREREEEEEGTQTLAAPPPEIQQRAVVHPSDSTAVCLFNVIMEEMRRDPFRHKILVFFPTARMTSFFALFFREQFRLASYEMHRRKDTASRLHTMQRFMKDEAAVMFSSDISSRGMDYPDVSLVVQVGAPQTRDQYVHRVGRTGRGGKFGRSVLLLSEPEGSFLDLIGDLKVRTQSTQSDAEAQKLLCHNELTAMGVSSWQANSQLIYAAQGAFASLLLHFGFLRTKLKMSDDDVIRVASGALLSCGMSDQPVVSRRLATDLQLWGNPLLKTSAALDDDEDPRDLAASFLNRQRQQEQERRVAETGEFDTGPAGDWVRGKQARGRSLRREKETDPEIRKQWTDSSMRRALGDLRKEEGQKVF</sequence>
<dbReference type="InterPro" id="IPR014001">
    <property type="entry name" value="Helicase_ATP-bd"/>
</dbReference>
<comment type="similarity">
    <text evidence="6">Belongs to the DEAD box helicase family.</text>
</comment>
<evidence type="ECO:0000256" key="8">
    <source>
        <dbReference type="SAM" id="MobiDB-lite"/>
    </source>
</evidence>
<feature type="domain" description="Helicase C-terminal" evidence="10">
    <location>
        <begin position="236"/>
        <end position="386"/>
    </location>
</feature>
<evidence type="ECO:0000256" key="6">
    <source>
        <dbReference type="RuleBase" id="RU000492"/>
    </source>
</evidence>
<dbReference type="Pfam" id="PF00271">
    <property type="entry name" value="Helicase_C"/>
    <property type="match status" value="1"/>
</dbReference>
<dbReference type="InterPro" id="IPR000629">
    <property type="entry name" value="RNA-helicase_DEAD-box_CS"/>
</dbReference>
<comment type="catalytic activity">
    <reaction evidence="7">
        <text>ATP + H2O = ADP + phosphate + H(+)</text>
        <dbReference type="Rhea" id="RHEA:13065"/>
        <dbReference type="ChEBI" id="CHEBI:15377"/>
        <dbReference type="ChEBI" id="CHEBI:15378"/>
        <dbReference type="ChEBI" id="CHEBI:30616"/>
        <dbReference type="ChEBI" id="CHEBI:43474"/>
        <dbReference type="ChEBI" id="CHEBI:456216"/>
        <dbReference type="EC" id="3.6.4.13"/>
    </reaction>
</comment>
<dbReference type="PROSITE" id="PS51194">
    <property type="entry name" value="HELICASE_CTER"/>
    <property type="match status" value="1"/>
</dbReference>
<keyword evidence="4 6" id="KW-0067">ATP-binding</keyword>
<dbReference type="InterPro" id="IPR027417">
    <property type="entry name" value="P-loop_NTPase"/>
</dbReference>
<feature type="compositionally biased region" description="Basic and acidic residues" evidence="8">
    <location>
        <begin position="526"/>
        <end position="561"/>
    </location>
</feature>
<dbReference type="PhylomeDB" id="A0A0G4GA42"/>
<dbReference type="Pfam" id="PF00270">
    <property type="entry name" value="DEAD"/>
    <property type="match status" value="1"/>
</dbReference>
<feature type="domain" description="Helicase ATP-binding" evidence="9">
    <location>
        <begin position="14"/>
        <end position="189"/>
    </location>
</feature>
<dbReference type="InterPro" id="IPR001650">
    <property type="entry name" value="Helicase_C-like"/>
</dbReference>
<keyword evidence="2 6" id="KW-0378">Hydrolase</keyword>
<comment type="function">
    <text evidence="7">RNA helicase.</text>
</comment>
<accession>A0A0G4GA42</accession>
<dbReference type="GO" id="GO:0016787">
    <property type="term" value="F:hydrolase activity"/>
    <property type="evidence" value="ECO:0007669"/>
    <property type="project" value="UniProtKB-KW"/>
</dbReference>
<dbReference type="CDD" id="cd18787">
    <property type="entry name" value="SF2_C_DEAD"/>
    <property type="match status" value="1"/>
</dbReference>
<dbReference type="GO" id="GO:0005524">
    <property type="term" value="F:ATP binding"/>
    <property type="evidence" value="ECO:0007669"/>
    <property type="project" value="UniProtKB-UniRule"/>
</dbReference>
<dbReference type="SMART" id="SM00487">
    <property type="entry name" value="DEXDc"/>
    <property type="match status" value="1"/>
</dbReference>
<keyword evidence="3 6" id="KW-0347">Helicase</keyword>
<evidence type="ECO:0000256" key="7">
    <source>
        <dbReference type="RuleBase" id="RU365068"/>
    </source>
</evidence>
<dbReference type="PROSITE" id="PS51192">
    <property type="entry name" value="HELICASE_ATP_BIND_1"/>
    <property type="match status" value="1"/>
</dbReference>
<evidence type="ECO:0000256" key="1">
    <source>
        <dbReference type="ARBA" id="ARBA00022741"/>
    </source>
</evidence>
<dbReference type="SMART" id="SM00490">
    <property type="entry name" value="HELICc"/>
    <property type="match status" value="1"/>
</dbReference>